<dbReference type="InterPro" id="IPR024659">
    <property type="entry name" value="Phage_coat_Gp5"/>
</dbReference>
<comment type="caution">
    <text evidence="1">The sequence shown here is derived from an EMBL/GenBank/DDBJ whole genome shotgun (WGS) entry which is preliminary data.</text>
</comment>
<evidence type="ECO:0000313" key="2">
    <source>
        <dbReference type="Proteomes" id="UP001160625"/>
    </source>
</evidence>
<dbReference type="RefSeq" id="WP_281044223.1">
    <property type="nucleotide sequence ID" value="NZ_JARYGZ010000001.1"/>
</dbReference>
<evidence type="ECO:0000313" key="1">
    <source>
        <dbReference type="EMBL" id="MDH7638951.1"/>
    </source>
</evidence>
<sequence length="425" mass="45453">MANSFSKQEVVAFDQVLEGFEDALVISKAFRKYQLDGTTAERAFNTIWRPQPYIAQSFTGLDQTSNFARNYTQLSVPTTLSYSHAVPLTLTALELRDALQEERLGQAALQRLASDINVDCMNLAALTGSIVVKRTSAASGFDDLAAVDTVLNNQGIPMTMRKAFLSSADYNSMASNLAQRQTLNGRTESAYTNAQVGQVAGFDTYKMDYAYRLTAATATGVTITNTNPLYYTPAATVASSDGLTRNNVDNRYQNISIAVTSGTVKVGDAFTIAGVNATHHITKGDTGALKTFRITGIVSGAGGTGVVTITPPIISGTGGTDPELQYKNVTAAPANGASITFLNTVSAPVNVFWQDDCFEIMPGRYVPAPDSGMAVMSATTKSGITVTMARQGAIGDLSTKYRWDVFYGLVNLQPEMSGIELFNQT</sequence>
<protein>
    <submittedName>
        <fullName evidence="1">P22 phage major capsid protein family protein</fullName>
    </submittedName>
</protein>
<keyword evidence="2" id="KW-1185">Reference proteome</keyword>
<name>A0ABT6N1L6_9SPHN</name>
<dbReference type="Gene3D" id="2.40.30.240">
    <property type="match status" value="1"/>
</dbReference>
<reference evidence="1" key="1">
    <citation type="submission" date="2023-04" db="EMBL/GenBank/DDBJ databases">
        <title>Sphingomonas sp. MAHUQ-71 isolated from rice field.</title>
        <authorList>
            <person name="Huq M.A."/>
        </authorList>
    </citation>
    <scope>NUCLEOTIDE SEQUENCE</scope>
    <source>
        <strain evidence="1">MAHUQ-71</strain>
    </source>
</reference>
<proteinExistence type="predicted"/>
<dbReference type="Pfam" id="PF11651">
    <property type="entry name" value="P22_CoatProtein"/>
    <property type="match status" value="1"/>
</dbReference>
<accession>A0ABT6N1L6</accession>
<dbReference type="EMBL" id="JARYGZ010000001">
    <property type="protein sequence ID" value="MDH7638951.1"/>
    <property type="molecule type" value="Genomic_DNA"/>
</dbReference>
<organism evidence="1 2">
    <name type="scientific">Sphingomonas oryzagri</name>
    <dbReference type="NCBI Taxonomy" id="3042314"/>
    <lineage>
        <taxon>Bacteria</taxon>
        <taxon>Pseudomonadati</taxon>
        <taxon>Pseudomonadota</taxon>
        <taxon>Alphaproteobacteria</taxon>
        <taxon>Sphingomonadales</taxon>
        <taxon>Sphingomonadaceae</taxon>
        <taxon>Sphingomonas</taxon>
    </lineage>
</organism>
<gene>
    <name evidence="1" type="ORF">QGN17_09435</name>
</gene>
<dbReference type="Proteomes" id="UP001160625">
    <property type="component" value="Unassembled WGS sequence"/>
</dbReference>